<dbReference type="EMBL" id="FUXZ01000004">
    <property type="protein sequence ID" value="SKA62802.1"/>
    <property type="molecule type" value="Genomic_DNA"/>
</dbReference>
<dbReference type="AlphaFoldDB" id="A0A1T4VCX8"/>
<proteinExistence type="predicted"/>
<protein>
    <submittedName>
        <fullName evidence="1">Uncharacterized protein</fullName>
    </submittedName>
</protein>
<accession>A0A1T4VCX8</accession>
<gene>
    <name evidence="1" type="ORF">SAMN02745111_00704</name>
</gene>
<sequence>MNMKEKEIKDLAINFLICCYFGQSENLGRVAVDRAYIDMASHTLKFNDEFKDERWKCRYNASVVLLDGLKNCNKDFKEWHSSMVNALKMEYNGKLLTDNKTLTEGQAQKWINMSIKYLYVFSVVLGKNDERLKDFTELLSISVENYNMPIDSYILKEKGYKNISWSKLNENEYKKIISEIEGANKFIWELEHWEEASQKHKEFNKDSYERYIQDNDLDEYKKKMD</sequence>
<evidence type="ECO:0000313" key="2">
    <source>
        <dbReference type="Proteomes" id="UP000190814"/>
    </source>
</evidence>
<reference evidence="1 2" key="1">
    <citation type="submission" date="2017-02" db="EMBL/GenBank/DDBJ databases">
        <authorList>
            <person name="Peterson S.W."/>
        </authorList>
    </citation>
    <scope>NUCLEOTIDE SEQUENCE [LARGE SCALE GENOMIC DNA]</scope>
    <source>
        <strain evidence="1 2">ATCC 35992</strain>
    </source>
</reference>
<name>A0A1T4VCX8_9FIRM</name>
<evidence type="ECO:0000313" key="1">
    <source>
        <dbReference type="EMBL" id="SKA62802.1"/>
    </source>
</evidence>
<dbReference type="Proteomes" id="UP000190814">
    <property type="component" value="Unassembled WGS sequence"/>
</dbReference>
<organism evidence="1 2">
    <name type="scientific">Eubacterium uniforme</name>
    <dbReference type="NCBI Taxonomy" id="39495"/>
    <lineage>
        <taxon>Bacteria</taxon>
        <taxon>Bacillati</taxon>
        <taxon>Bacillota</taxon>
        <taxon>Clostridia</taxon>
        <taxon>Eubacteriales</taxon>
        <taxon>Eubacteriaceae</taxon>
        <taxon>Eubacterium</taxon>
    </lineage>
</organism>
<dbReference type="STRING" id="39495.SAMN02745111_00704"/>
<keyword evidence="2" id="KW-1185">Reference proteome</keyword>